<comment type="caution">
    <text evidence="11">The sequence shown here is derived from an EMBL/GenBank/DDBJ whole genome shotgun (WGS) entry which is preliminary data.</text>
</comment>
<keyword evidence="7" id="KW-0067">ATP-binding</keyword>
<comment type="catalytic activity">
    <reaction evidence="1">
        <text>ATP + protein L-histidine = ADP + protein N-phospho-L-histidine.</text>
        <dbReference type="EC" id="2.7.13.3"/>
    </reaction>
</comment>
<evidence type="ECO:0000256" key="3">
    <source>
        <dbReference type="ARBA" id="ARBA00022553"/>
    </source>
</evidence>
<evidence type="ECO:0000259" key="10">
    <source>
        <dbReference type="Pfam" id="PF07568"/>
    </source>
</evidence>
<feature type="transmembrane region" description="Helical" evidence="8">
    <location>
        <begin position="95"/>
        <end position="115"/>
    </location>
</feature>
<dbReference type="InterPro" id="IPR036890">
    <property type="entry name" value="HATPase_C_sf"/>
</dbReference>
<keyword evidence="8" id="KW-0812">Transmembrane</keyword>
<accession>A0A3D9YNR3</accession>
<proteinExistence type="predicted"/>
<name>A0A3D9YNR3_9HYPH</name>
<reference evidence="11 12" key="1">
    <citation type="submission" date="2018-08" db="EMBL/GenBank/DDBJ databases">
        <title>Genomic Encyclopedia of Type Strains, Phase IV (KMG-IV): sequencing the most valuable type-strain genomes for metagenomic binning, comparative biology and taxonomic classification.</title>
        <authorList>
            <person name="Goeker M."/>
        </authorList>
    </citation>
    <scope>NUCLEOTIDE SEQUENCE [LARGE SCALE GENOMIC DNA]</scope>
    <source>
        <strain evidence="11 12">BW863</strain>
    </source>
</reference>
<feature type="domain" description="Signal transduction histidine kinase subgroup 2 dimerisation and phosphoacceptor" evidence="10">
    <location>
        <begin position="144"/>
        <end position="215"/>
    </location>
</feature>
<dbReference type="RefSeq" id="WP_165204338.1">
    <property type="nucleotide sequence ID" value="NZ_CP025086.1"/>
</dbReference>
<organism evidence="11 12">
    <name type="scientific">Methylovirgula ligni</name>
    <dbReference type="NCBI Taxonomy" id="569860"/>
    <lineage>
        <taxon>Bacteria</taxon>
        <taxon>Pseudomonadati</taxon>
        <taxon>Pseudomonadota</taxon>
        <taxon>Alphaproteobacteria</taxon>
        <taxon>Hyphomicrobiales</taxon>
        <taxon>Beijerinckiaceae</taxon>
        <taxon>Methylovirgula</taxon>
    </lineage>
</organism>
<dbReference type="PANTHER" id="PTHR41523">
    <property type="entry name" value="TWO-COMPONENT SYSTEM SENSOR PROTEIN"/>
    <property type="match status" value="1"/>
</dbReference>
<evidence type="ECO:0000256" key="7">
    <source>
        <dbReference type="ARBA" id="ARBA00022840"/>
    </source>
</evidence>
<dbReference type="Gene3D" id="3.30.565.10">
    <property type="entry name" value="Histidine kinase-like ATPase, C-terminal domain"/>
    <property type="match status" value="1"/>
</dbReference>
<feature type="domain" description="Histidine kinase/HSP90-like ATPase" evidence="9">
    <location>
        <begin position="240"/>
        <end position="332"/>
    </location>
</feature>
<dbReference type="EMBL" id="QUMO01000005">
    <property type="protein sequence ID" value="REF84164.1"/>
    <property type="molecule type" value="Genomic_DNA"/>
</dbReference>
<evidence type="ECO:0000256" key="8">
    <source>
        <dbReference type="SAM" id="Phobius"/>
    </source>
</evidence>
<dbReference type="Pfam" id="PF02518">
    <property type="entry name" value="HATPase_c"/>
    <property type="match status" value="1"/>
</dbReference>
<gene>
    <name evidence="11" type="ORF">DES32_3010</name>
</gene>
<keyword evidence="3" id="KW-0597">Phosphoprotein</keyword>
<protein>
    <recommendedName>
        <fullName evidence="2">histidine kinase</fullName>
        <ecNumber evidence="2">2.7.13.3</ecNumber>
    </recommendedName>
</protein>
<keyword evidence="5" id="KW-0547">Nucleotide-binding</keyword>
<dbReference type="GO" id="GO:0005524">
    <property type="term" value="F:ATP binding"/>
    <property type="evidence" value="ECO:0007669"/>
    <property type="project" value="UniProtKB-KW"/>
</dbReference>
<dbReference type="PANTHER" id="PTHR41523:SF8">
    <property type="entry name" value="ETHYLENE RESPONSE SENSOR PROTEIN"/>
    <property type="match status" value="1"/>
</dbReference>
<dbReference type="GO" id="GO:0004673">
    <property type="term" value="F:protein histidine kinase activity"/>
    <property type="evidence" value="ECO:0007669"/>
    <property type="project" value="UniProtKB-EC"/>
</dbReference>
<keyword evidence="8" id="KW-1133">Transmembrane helix</keyword>
<evidence type="ECO:0000313" key="11">
    <source>
        <dbReference type="EMBL" id="REF84164.1"/>
    </source>
</evidence>
<keyword evidence="12" id="KW-1185">Reference proteome</keyword>
<evidence type="ECO:0000256" key="1">
    <source>
        <dbReference type="ARBA" id="ARBA00000085"/>
    </source>
</evidence>
<keyword evidence="6 11" id="KW-0418">Kinase</keyword>
<dbReference type="EC" id="2.7.13.3" evidence="2"/>
<dbReference type="InterPro" id="IPR011495">
    <property type="entry name" value="Sig_transdc_His_kin_sub2_dim/P"/>
</dbReference>
<dbReference type="Pfam" id="PF07568">
    <property type="entry name" value="HisKA_2"/>
    <property type="match status" value="1"/>
</dbReference>
<evidence type="ECO:0000256" key="6">
    <source>
        <dbReference type="ARBA" id="ARBA00022777"/>
    </source>
</evidence>
<evidence type="ECO:0000256" key="2">
    <source>
        <dbReference type="ARBA" id="ARBA00012438"/>
    </source>
</evidence>
<dbReference type="Proteomes" id="UP000256900">
    <property type="component" value="Unassembled WGS sequence"/>
</dbReference>
<dbReference type="SUPFAM" id="SSF55874">
    <property type="entry name" value="ATPase domain of HSP90 chaperone/DNA topoisomerase II/histidine kinase"/>
    <property type="match status" value="1"/>
</dbReference>
<evidence type="ECO:0000313" key="12">
    <source>
        <dbReference type="Proteomes" id="UP000256900"/>
    </source>
</evidence>
<evidence type="ECO:0000256" key="4">
    <source>
        <dbReference type="ARBA" id="ARBA00022679"/>
    </source>
</evidence>
<evidence type="ECO:0000256" key="5">
    <source>
        <dbReference type="ARBA" id="ARBA00022741"/>
    </source>
</evidence>
<dbReference type="InterPro" id="IPR003594">
    <property type="entry name" value="HATPase_dom"/>
</dbReference>
<sequence length="333" mass="36122">MRIFDFMDRIERTDAHGARSYLFALAATALAAVLQNTLTAATFPFPLLFYVPAIGLATLYGGAGPGALAAVLSALGVFHFAWPGPHVGVQGWTLILPYIVYATVIAGYVFIISALRTRFAEMRRQHVEAAAELNSLDGKLRALQHRMTSNMQAVASLLTLEKMKLRWDPGAVRVLDDARQRVVDMSRISRRLNERVVEGLEIKDYLQLLCADFQSAAASHEIVSVVSDDVDIKDPEKLMALSVLIGEAIGNALKHAFPDKHVGTISVALKRITPTSCRLIVQDDGCGLPQHIDLADPATSGFLIMQAMAVQIGGKLETLPSSLGTTLSVRFDA</sequence>
<keyword evidence="4" id="KW-0808">Transferase</keyword>
<dbReference type="AlphaFoldDB" id="A0A3D9YNR3"/>
<keyword evidence="8" id="KW-0472">Membrane</keyword>
<feature type="transmembrane region" description="Helical" evidence="8">
    <location>
        <begin position="21"/>
        <end position="37"/>
    </location>
</feature>
<feature type="transmembrane region" description="Helical" evidence="8">
    <location>
        <begin position="67"/>
        <end position="83"/>
    </location>
</feature>
<evidence type="ECO:0000259" key="9">
    <source>
        <dbReference type="Pfam" id="PF02518"/>
    </source>
</evidence>